<sequence length="335" mass="35651">MQVTERTAPTLDDVARAAGVSRATASRVINGAVPVSRPATEAVRKAVAMLGYRPNVAARALVTRRVGAVVVLVPETEERVFSDPFFSRAYHGALEAFRHTGIHVLLSMSHPHDGVDPMLAFFQSDHADGAIVISHHGYDFARAVANSNRPVVFVGNPGVPGLAYVDVDHARAAATATRHLLSRGAQTLGTVTGPMDMFAGVERLRGFQQAMAQAGRSGHLTAEGDFTFAGGEAAAFDLLSHHPEIDGLFVASDLMASGAIRAAERLGRRVPGDLMLVGFDDSLVATQSIPQLTTMENRPDLLARTAGQMLLEKLNGRQPESPVILPSRLVVRDSA</sequence>
<dbReference type="PRINTS" id="PR00036">
    <property type="entry name" value="HTHLACI"/>
</dbReference>
<dbReference type="PROSITE" id="PS50932">
    <property type="entry name" value="HTH_LACI_2"/>
    <property type="match status" value="1"/>
</dbReference>
<dbReference type="Pfam" id="PF00356">
    <property type="entry name" value="LacI"/>
    <property type="match status" value="1"/>
</dbReference>
<feature type="domain" description="HTH lacI-type" evidence="4">
    <location>
        <begin position="9"/>
        <end position="63"/>
    </location>
</feature>
<name>A0A2N9JJL0_9ACTN</name>
<reference evidence="5 6" key="1">
    <citation type="submission" date="2018-02" db="EMBL/GenBank/DDBJ databases">
        <authorList>
            <person name="Cohen D.B."/>
            <person name="Kent A.D."/>
        </authorList>
    </citation>
    <scope>NUCLEOTIDE SEQUENCE [LARGE SCALE GENOMIC DNA]</scope>
    <source>
        <strain evidence="5">1</strain>
    </source>
</reference>
<dbReference type="PANTHER" id="PTHR30146:SF109">
    <property type="entry name" value="HTH-TYPE TRANSCRIPTIONAL REGULATOR GALS"/>
    <property type="match status" value="1"/>
</dbReference>
<evidence type="ECO:0000256" key="2">
    <source>
        <dbReference type="ARBA" id="ARBA00023125"/>
    </source>
</evidence>
<dbReference type="EMBL" id="LT985188">
    <property type="protein sequence ID" value="SPD88235.1"/>
    <property type="molecule type" value="Genomic_DNA"/>
</dbReference>
<dbReference type="Gene3D" id="3.40.50.2300">
    <property type="match status" value="2"/>
</dbReference>
<dbReference type="InterPro" id="IPR000843">
    <property type="entry name" value="HTH_LacI"/>
</dbReference>
<dbReference type="Pfam" id="PF13377">
    <property type="entry name" value="Peripla_BP_3"/>
    <property type="match status" value="1"/>
</dbReference>
<evidence type="ECO:0000256" key="1">
    <source>
        <dbReference type="ARBA" id="ARBA00023015"/>
    </source>
</evidence>
<gene>
    <name evidence="5" type="ORF">MPLG2_3205</name>
</gene>
<dbReference type="SUPFAM" id="SSF53822">
    <property type="entry name" value="Periplasmic binding protein-like I"/>
    <property type="match status" value="1"/>
</dbReference>
<dbReference type="SUPFAM" id="SSF47413">
    <property type="entry name" value="lambda repressor-like DNA-binding domains"/>
    <property type="match status" value="1"/>
</dbReference>
<protein>
    <submittedName>
        <fullName evidence="5">HTH-type transcriptional regulator celR</fullName>
    </submittedName>
</protein>
<evidence type="ECO:0000313" key="6">
    <source>
        <dbReference type="Proteomes" id="UP000238164"/>
    </source>
</evidence>
<dbReference type="InterPro" id="IPR046335">
    <property type="entry name" value="LacI/GalR-like_sensor"/>
</dbReference>
<keyword evidence="6" id="KW-1185">Reference proteome</keyword>
<dbReference type="Gene3D" id="1.10.260.40">
    <property type="entry name" value="lambda repressor-like DNA-binding domains"/>
    <property type="match status" value="1"/>
</dbReference>
<keyword evidence="1" id="KW-0805">Transcription regulation</keyword>
<dbReference type="AlphaFoldDB" id="A0A2N9JJL0"/>
<dbReference type="InterPro" id="IPR028082">
    <property type="entry name" value="Peripla_BP_I"/>
</dbReference>
<dbReference type="PROSITE" id="PS00356">
    <property type="entry name" value="HTH_LACI_1"/>
    <property type="match status" value="1"/>
</dbReference>
<organism evidence="5 6">
    <name type="scientific">Micropruina glycogenica</name>
    <dbReference type="NCBI Taxonomy" id="75385"/>
    <lineage>
        <taxon>Bacteria</taxon>
        <taxon>Bacillati</taxon>
        <taxon>Actinomycetota</taxon>
        <taxon>Actinomycetes</taxon>
        <taxon>Propionibacteriales</taxon>
        <taxon>Nocardioidaceae</taxon>
        <taxon>Micropruina</taxon>
    </lineage>
</organism>
<dbReference type="Proteomes" id="UP000238164">
    <property type="component" value="Chromosome 1"/>
</dbReference>
<dbReference type="GO" id="GO:0000976">
    <property type="term" value="F:transcription cis-regulatory region binding"/>
    <property type="evidence" value="ECO:0007669"/>
    <property type="project" value="TreeGrafter"/>
</dbReference>
<proteinExistence type="predicted"/>
<accession>A0A2N9JJL0</accession>
<dbReference type="SMART" id="SM00354">
    <property type="entry name" value="HTH_LACI"/>
    <property type="match status" value="1"/>
</dbReference>
<dbReference type="PANTHER" id="PTHR30146">
    <property type="entry name" value="LACI-RELATED TRANSCRIPTIONAL REPRESSOR"/>
    <property type="match status" value="1"/>
</dbReference>
<dbReference type="InterPro" id="IPR010982">
    <property type="entry name" value="Lambda_DNA-bd_dom_sf"/>
</dbReference>
<evidence type="ECO:0000256" key="3">
    <source>
        <dbReference type="ARBA" id="ARBA00023163"/>
    </source>
</evidence>
<dbReference type="GO" id="GO:0003700">
    <property type="term" value="F:DNA-binding transcription factor activity"/>
    <property type="evidence" value="ECO:0007669"/>
    <property type="project" value="TreeGrafter"/>
</dbReference>
<keyword evidence="2" id="KW-0238">DNA-binding</keyword>
<dbReference type="CDD" id="cd01392">
    <property type="entry name" value="HTH_LacI"/>
    <property type="match status" value="1"/>
</dbReference>
<evidence type="ECO:0000313" key="5">
    <source>
        <dbReference type="EMBL" id="SPD88235.1"/>
    </source>
</evidence>
<dbReference type="KEGG" id="mgg:MPLG2_3205"/>
<keyword evidence="3" id="KW-0804">Transcription</keyword>
<evidence type="ECO:0000259" key="4">
    <source>
        <dbReference type="PROSITE" id="PS50932"/>
    </source>
</evidence>